<sequence length="341" mass="38696">MQTLKKLLRLLYGVFMFVLLLLLGLKTYKPPPVIIKWNTTTGISCHSESNSDLPTIDKSFSPSPKSIYFCETSCKGGLNSRQACAIESAAKANPARQIYVFFNSPIKNYILERSNLILLQKYNNIKLLRVLITKFADGTPIESLIYTGALNKSLWGVEHTADVLRYLILYKWSGIYLDTDMVVVRSFDSLTENWAGKESDAAVNIAALAFSDDEIGRRVAEAIISEIKENYRGDLWAYNGPGAITRVLKNICNTTDLNQMTPEKCKGFSVYAQNYFYPVHWSEKEKYFESGRVLDTPNTYTHHIWNKLTHGLKVPNDSKYANLARVYCSSIYEMYGDEFGT</sequence>
<reference evidence="9 10" key="1">
    <citation type="submission" date="2023-11" db="EMBL/GenBank/DDBJ databases">
        <authorList>
            <person name="Hedman E."/>
            <person name="Englund M."/>
            <person name="Stromberg M."/>
            <person name="Nyberg Akerstrom W."/>
            <person name="Nylinder S."/>
            <person name="Jareborg N."/>
            <person name="Kallberg Y."/>
            <person name="Kronander E."/>
        </authorList>
    </citation>
    <scope>NUCLEOTIDE SEQUENCE [LARGE SCALE GENOMIC DNA]</scope>
</reference>
<dbReference type="Pfam" id="PF04572">
    <property type="entry name" value="Gb3_synth"/>
    <property type="match status" value="1"/>
</dbReference>
<gene>
    <name evidence="9" type="ORF">PARMNEM_LOCUS15881</name>
</gene>
<comment type="subcellular location">
    <subcellularLocation>
        <location evidence="1">Golgi apparatus membrane</location>
        <topology evidence="1">Single-pass type II membrane protein</topology>
    </subcellularLocation>
</comment>
<dbReference type="AlphaFoldDB" id="A0AAV1LNU2"/>
<keyword evidence="3" id="KW-0328">Glycosyltransferase</keyword>
<comment type="caution">
    <text evidence="9">The sequence shown here is derived from an EMBL/GenBank/DDBJ whole genome shotgun (WGS) entry which is preliminary data.</text>
</comment>
<evidence type="ECO:0000256" key="6">
    <source>
        <dbReference type="ARBA" id="ARBA00023136"/>
    </source>
</evidence>
<keyword evidence="5" id="KW-0333">Golgi apparatus</keyword>
<evidence type="ECO:0000259" key="8">
    <source>
        <dbReference type="Pfam" id="PF04572"/>
    </source>
</evidence>
<dbReference type="InterPro" id="IPR051981">
    <property type="entry name" value="Glycosyltransf_32"/>
</dbReference>
<proteinExistence type="inferred from homology"/>
<dbReference type="EMBL" id="CAVLGL010000093">
    <property type="protein sequence ID" value="CAK1596550.1"/>
    <property type="molecule type" value="Genomic_DNA"/>
</dbReference>
<protein>
    <recommendedName>
        <fullName evidence="8">Alpha 1,4-glycosyltransferase domain-containing protein</fullName>
    </recommendedName>
</protein>
<dbReference type="GO" id="GO:0000139">
    <property type="term" value="C:Golgi membrane"/>
    <property type="evidence" value="ECO:0007669"/>
    <property type="project" value="UniProtKB-SubCell"/>
</dbReference>
<evidence type="ECO:0000256" key="2">
    <source>
        <dbReference type="ARBA" id="ARBA00009003"/>
    </source>
</evidence>
<name>A0AAV1LNU2_9NEOP</name>
<evidence type="ECO:0000313" key="10">
    <source>
        <dbReference type="Proteomes" id="UP001314205"/>
    </source>
</evidence>
<evidence type="ECO:0000256" key="3">
    <source>
        <dbReference type="ARBA" id="ARBA00022676"/>
    </source>
</evidence>
<evidence type="ECO:0000256" key="7">
    <source>
        <dbReference type="SAM" id="Phobius"/>
    </source>
</evidence>
<dbReference type="Pfam" id="PF04488">
    <property type="entry name" value="Gly_transf_sug"/>
    <property type="match status" value="1"/>
</dbReference>
<dbReference type="Gene3D" id="3.90.550.20">
    <property type="match status" value="1"/>
</dbReference>
<evidence type="ECO:0000256" key="4">
    <source>
        <dbReference type="ARBA" id="ARBA00022679"/>
    </source>
</evidence>
<feature type="transmembrane region" description="Helical" evidence="7">
    <location>
        <begin position="7"/>
        <end position="25"/>
    </location>
</feature>
<dbReference type="InterPro" id="IPR029044">
    <property type="entry name" value="Nucleotide-diphossugar_trans"/>
</dbReference>
<dbReference type="PANTHER" id="PTHR12042:SF21">
    <property type="entry name" value="ALPHA1,4-GALACTOSYLTRANSFERASE 1-RELATED"/>
    <property type="match status" value="1"/>
</dbReference>
<keyword evidence="4" id="KW-0808">Transferase</keyword>
<dbReference type="Proteomes" id="UP001314205">
    <property type="component" value="Unassembled WGS sequence"/>
</dbReference>
<dbReference type="SUPFAM" id="SSF53448">
    <property type="entry name" value="Nucleotide-diphospho-sugar transferases"/>
    <property type="match status" value="1"/>
</dbReference>
<feature type="domain" description="Alpha 1,4-glycosyltransferase" evidence="8">
    <location>
        <begin position="215"/>
        <end position="334"/>
    </location>
</feature>
<dbReference type="GO" id="GO:0006688">
    <property type="term" value="P:glycosphingolipid biosynthetic process"/>
    <property type="evidence" value="ECO:0007669"/>
    <property type="project" value="TreeGrafter"/>
</dbReference>
<keyword evidence="6 7" id="KW-0472">Membrane</keyword>
<dbReference type="InterPro" id="IPR007652">
    <property type="entry name" value="A1-4-GlycosylTfrase_dom"/>
</dbReference>
<evidence type="ECO:0000256" key="5">
    <source>
        <dbReference type="ARBA" id="ARBA00023034"/>
    </source>
</evidence>
<organism evidence="9 10">
    <name type="scientific">Parnassius mnemosyne</name>
    <name type="common">clouded apollo</name>
    <dbReference type="NCBI Taxonomy" id="213953"/>
    <lineage>
        <taxon>Eukaryota</taxon>
        <taxon>Metazoa</taxon>
        <taxon>Ecdysozoa</taxon>
        <taxon>Arthropoda</taxon>
        <taxon>Hexapoda</taxon>
        <taxon>Insecta</taxon>
        <taxon>Pterygota</taxon>
        <taxon>Neoptera</taxon>
        <taxon>Endopterygota</taxon>
        <taxon>Lepidoptera</taxon>
        <taxon>Glossata</taxon>
        <taxon>Ditrysia</taxon>
        <taxon>Papilionoidea</taxon>
        <taxon>Papilionidae</taxon>
        <taxon>Parnassiinae</taxon>
        <taxon>Parnassini</taxon>
        <taxon>Parnassius</taxon>
        <taxon>Driopa</taxon>
    </lineage>
</organism>
<accession>A0AAV1LNU2</accession>
<comment type="similarity">
    <text evidence="2">Belongs to the glycosyltransferase 32 family.</text>
</comment>
<keyword evidence="7" id="KW-0812">Transmembrane</keyword>
<dbReference type="InterPro" id="IPR007577">
    <property type="entry name" value="GlycoTrfase_DXD_sugar-bd_CS"/>
</dbReference>
<dbReference type="GO" id="GO:0035248">
    <property type="term" value="F:alpha-1,4-N-acetylgalactosaminyltransferase activity"/>
    <property type="evidence" value="ECO:0007669"/>
    <property type="project" value="TreeGrafter"/>
</dbReference>
<evidence type="ECO:0000256" key="1">
    <source>
        <dbReference type="ARBA" id="ARBA00004323"/>
    </source>
</evidence>
<keyword evidence="10" id="KW-1185">Reference proteome</keyword>
<dbReference type="PANTHER" id="PTHR12042">
    <property type="entry name" value="LACTOSYLCERAMIDE 4-ALPHA-GALACTOSYLTRANSFERASE ALPHA- 1,4-GALACTOSYLTRANSFERASE"/>
    <property type="match status" value="1"/>
</dbReference>
<evidence type="ECO:0000313" key="9">
    <source>
        <dbReference type="EMBL" id="CAK1596550.1"/>
    </source>
</evidence>
<keyword evidence="7" id="KW-1133">Transmembrane helix</keyword>